<evidence type="ECO:0000256" key="1">
    <source>
        <dbReference type="SAM" id="MobiDB-lite"/>
    </source>
</evidence>
<feature type="region of interest" description="Disordered" evidence="1">
    <location>
        <begin position="255"/>
        <end position="292"/>
    </location>
</feature>
<protein>
    <recommendedName>
        <fullName evidence="4">CCT domain-containing protein</fullName>
    </recommendedName>
</protein>
<feature type="compositionally biased region" description="Polar residues" evidence="1">
    <location>
        <begin position="276"/>
        <end position="289"/>
    </location>
</feature>
<keyword evidence="3" id="KW-1185">Reference proteome</keyword>
<sequence length="1129" mass="124542">MPSLRGELLKMREEDEYRRVIHSKRVESRQRTCKLRGVFMTEAKQAVGKVNMGEVLRVAQKISTREVNGGRLASYKAHTSHSPSESDTFSIKSSSSSCKSETDSIKKPSTPTSAVKKPSSTTLHMNLDPYFGQVCDVDDILSGCNSRKGIVEGFFPENSSRDGLSDLRFSEMLDNSLQIRDGMDGLSSHASTGEQKGVLPLQYERPSMESSLLVDPCLFSASGCSVTSFLENCCPRRVCTLDEIEQSRSIRDLVDDSHISSPIKEQNSYEHRRKQSTNSEVQSSESTSQAKEDYAVHLSEANDSFRYYHCSFKPLERTLTESVCVKKNMLHSRALSCQLVQEGNTEDFAYHAFSDKEVRTQKACALRCSSADRGTYNGIRPAQDERTCNEIWVRKSAFNTPSKLEEKLQRFDGEGLVTPPPVNESRYTAASYESAPLSPQFLSEANSGDTYGGLYGKDYFDAPWLIIPKNQPPFTEPCKDFSGWRSKSIGARASLRSAVRNLEAAFGGARSASLPKTRSQGSQKESSEGLTIMGRAFASPVKNRYKHSESLSKQVTQRSLWPAEEAREELLKGAVPSRRELDSRGHGLESPSSNRCFIPPNLPPLNTQRRKSGAPNEIKGSVPFLPTSRSMHILTPTKDVSGRTGSSVSRKPISWPNEKKTSSASRMVLGYLQCFERDGSTCYALTLKGSEETLLAKACTSTNASNIEGRKWVYTFQSGKSRTKGVAAQVWKAWLKKEAKFMADFSGRMEVSSEFCFERSPTGSMMHFLESEFVLYDERNDKSARSQSSRFTSSISSRDESTPSETPMSARSACEFSQSAAFVKKQLPSVPQSPSGARVSSRWTTSGYQTKARGFLKNRGRTHCTDNSIDVRSESDFASSDVEQGGSLSVCYPELAAIVIKMPVQEDGVNNHSATVACASLLFSKGNQSKAVQHGHAEIRLRPNFLYLKKKHGHAEGTFVNGAIDGARLFPVKQGATKNQIYLPTSAYVTMILPKAFHSVPKVGPPGPTSLTSRWKCGKCDCGGWDEGCGVKIFSSQRCKMLAEDLDSGNTTQAISDKQAIHLYSQGRTQEVVLSLSPFQEGNYVLRFQSDLASLKAFAAAVAILHSRSSVSYTTGRHVSLVGRINQEC</sequence>
<feature type="region of interest" description="Disordered" evidence="1">
    <location>
        <begin position="509"/>
        <end position="531"/>
    </location>
</feature>
<feature type="region of interest" description="Disordered" evidence="1">
    <location>
        <begin position="785"/>
        <end position="810"/>
    </location>
</feature>
<dbReference type="OrthoDB" id="1939710at2759"/>
<name>A0A8T2Q1J5_CERRI</name>
<dbReference type="InterPro" id="IPR021916">
    <property type="entry name" value="DUF3527"/>
</dbReference>
<feature type="compositionally biased region" description="Polar residues" evidence="1">
    <location>
        <begin position="107"/>
        <end position="121"/>
    </location>
</feature>
<organism evidence="2 3">
    <name type="scientific">Ceratopteris richardii</name>
    <name type="common">Triangle waterfern</name>
    <dbReference type="NCBI Taxonomy" id="49495"/>
    <lineage>
        <taxon>Eukaryota</taxon>
        <taxon>Viridiplantae</taxon>
        <taxon>Streptophyta</taxon>
        <taxon>Embryophyta</taxon>
        <taxon>Tracheophyta</taxon>
        <taxon>Polypodiopsida</taxon>
        <taxon>Polypodiidae</taxon>
        <taxon>Polypodiales</taxon>
        <taxon>Pteridineae</taxon>
        <taxon>Pteridaceae</taxon>
        <taxon>Parkerioideae</taxon>
        <taxon>Ceratopteris</taxon>
    </lineage>
</organism>
<feature type="region of interest" description="Disordered" evidence="1">
    <location>
        <begin position="636"/>
        <end position="659"/>
    </location>
</feature>
<dbReference type="PANTHER" id="PTHR31390:SF2">
    <property type="entry name" value="EXPRESSED PROTEIN"/>
    <property type="match status" value="1"/>
</dbReference>
<proteinExistence type="predicted"/>
<evidence type="ECO:0008006" key="4">
    <source>
        <dbReference type="Google" id="ProtNLM"/>
    </source>
</evidence>
<feature type="region of interest" description="Disordered" evidence="1">
    <location>
        <begin position="572"/>
        <end position="623"/>
    </location>
</feature>
<dbReference type="AlphaFoldDB" id="A0A8T2Q1J5"/>
<dbReference type="Proteomes" id="UP000825935">
    <property type="component" value="Chromosome 39"/>
</dbReference>
<comment type="caution">
    <text evidence="2">The sequence shown here is derived from an EMBL/GenBank/DDBJ whole genome shotgun (WGS) entry which is preliminary data.</text>
</comment>
<gene>
    <name evidence="2" type="ORF">KP509_39G056600</name>
</gene>
<feature type="compositionally biased region" description="Basic and acidic residues" evidence="1">
    <location>
        <begin position="572"/>
        <end position="587"/>
    </location>
</feature>
<feature type="region of interest" description="Disordered" evidence="1">
    <location>
        <begin position="75"/>
        <end position="121"/>
    </location>
</feature>
<evidence type="ECO:0000313" key="3">
    <source>
        <dbReference type="Proteomes" id="UP000825935"/>
    </source>
</evidence>
<dbReference type="Pfam" id="PF12043">
    <property type="entry name" value="DUF3527"/>
    <property type="match status" value="2"/>
</dbReference>
<reference evidence="2" key="1">
    <citation type="submission" date="2021-08" db="EMBL/GenBank/DDBJ databases">
        <title>WGS assembly of Ceratopteris richardii.</title>
        <authorList>
            <person name="Marchant D.B."/>
            <person name="Chen G."/>
            <person name="Jenkins J."/>
            <person name="Shu S."/>
            <person name="Leebens-Mack J."/>
            <person name="Grimwood J."/>
            <person name="Schmutz J."/>
            <person name="Soltis P."/>
            <person name="Soltis D."/>
            <person name="Chen Z.-H."/>
        </authorList>
    </citation>
    <scope>NUCLEOTIDE SEQUENCE</scope>
    <source>
        <strain evidence="2">Whitten #5841</strain>
        <tissue evidence="2">Leaf</tissue>
    </source>
</reference>
<accession>A0A8T2Q1J5</accession>
<feature type="compositionally biased region" description="Polar residues" evidence="1">
    <location>
        <begin position="514"/>
        <end position="524"/>
    </location>
</feature>
<dbReference type="PANTHER" id="PTHR31390">
    <property type="entry name" value="EXPRESSED PROTEIN"/>
    <property type="match status" value="1"/>
</dbReference>
<feature type="compositionally biased region" description="Low complexity" evidence="1">
    <location>
        <begin position="85"/>
        <end position="99"/>
    </location>
</feature>
<feature type="compositionally biased region" description="Low complexity" evidence="1">
    <location>
        <begin position="785"/>
        <end position="796"/>
    </location>
</feature>
<evidence type="ECO:0000313" key="2">
    <source>
        <dbReference type="EMBL" id="KAH7277550.1"/>
    </source>
</evidence>
<dbReference type="EMBL" id="CM035444">
    <property type="protein sequence ID" value="KAH7277550.1"/>
    <property type="molecule type" value="Genomic_DNA"/>
</dbReference>